<dbReference type="KEGG" id="spu:115919290"/>
<name>A0A7M7MZH2_STRPU</name>
<keyword evidence="1" id="KW-0378">Hydrolase</keyword>
<dbReference type="GO" id="GO:0016787">
    <property type="term" value="F:hydrolase activity"/>
    <property type="evidence" value="ECO:0007669"/>
    <property type="project" value="UniProtKB-KW"/>
</dbReference>
<dbReference type="Proteomes" id="UP000007110">
    <property type="component" value="Unassembled WGS sequence"/>
</dbReference>
<dbReference type="EnsemblMetazoa" id="XM_030972949">
    <property type="protein sequence ID" value="XP_030828809"/>
    <property type="gene ID" value="LOC115919290"/>
</dbReference>
<dbReference type="GeneID" id="115919290"/>
<reference evidence="3" key="2">
    <citation type="submission" date="2021-01" db="UniProtKB">
        <authorList>
            <consortium name="EnsemblMetazoa"/>
        </authorList>
    </citation>
    <scope>IDENTIFICATION</scope>
</reference>
<dbReference type="SUPFAM" id="SSF53474">
    <property type="entry name" value="alpha/beta-Hydrolases"/>
    <property type="match status" value="2"/>
</dbReference>
<dbReference type="AlphaFoldDB" id="A0A7M7MZH2"/>
<organism evidence="3 4">
    <name type="scientific">Strongylocentrotus purpuratus</name>
    <name type="common">Purple sea urchin</name>
    <dbReference type="NCBI Taxonomy" id="7668"/>
    <lineage>
        <taxon>Eukaryota</taxon>
        <taxon>Metazoa</taxon>
        <taxon>Echinodermata</taxon>
        <taxon>Eleutherozoa</taxon>
        <taxon>Echinozoa</taxon>
        <taxon>Echinoidea</taxon>
        <taxon>Euechinoidea</taxon>
        <taxon>Echinacea</taxon>
        <taxon>Camarodonta</taxon>
        <taxon>Echinidea</taxon>
        <taxon>Strongylocentrotidae</taxon>
        <taxon>Strongylocentrotus</taxon>
    </lineage>
</organism>
<dbReference type="PANTHER" id="PTHR48081">
    <property type="entry name" value="AB HYDROLASE SUPERFAMILY PROTEIN C4A8.06C"/>
    <property type="match status" value="1"/>
</dbReference>
<proteinExistence type="predicted"/>
<feature type="domain" description="Alpha/beta hydrolase fold-3" evidence="2">
    <location>
        <begin position="3"/>
        <end position="52"/>
    </location>
</feature>
<evidence type="ECO:0000313" key="4">
    <source>
        <dbReference type="Proteomes" id="UP000007110"/>
    </source>
</evidence>
<dbReference type="PANTHER" id="PTHR48081:SF8">
    <property type="entry name" value="ALPHA_BETA HYDROLASE FOLD-3 DOMAIN-CONTAINING PROTEIN-RELATED"/>
    <property type="match status" value="1"/>
</dbReference>
<dbReference type="InterPro" id="IPR013094">
    <property type="entry name" value="AB_hydrolase_3"/>
</dbReference>
<dbReference type="OrthoDB" id="408631at2759"/>
<keyword evidence="4" id="KW-1185">Reference proteome</keyword>
<reference evidence="4" key="1">
    <citation type="submission" date="2015-02" db="EMBL/GenBank/DDBJ databases">
        <title>Genome sequencing for Strongylocentrotus purpuratus.</title>
        <authorList>
            <person name="Murali S."/>
            <person name="Liu Y."/>
            <person name="Vee V."/>
            <person name="English A."/>
            <person name="Wang M."/>
            <person name="Skinner E."/>
            <person name="Han Y."/>
            <person name="Muzny D.M."/>
            <person name="Worley K.C."/>
            <person name="Gibbs R.A."/>
        </authorList>
    </citation>
    <scope>NUCLEOTIDE SEQUENCE</scope>
</reference>
<dbReference type="InterPro" id="IPR050300">
    <property type="entry name" value="GDXG_lipolytic_enzyme"/>
</dbReference>
<evidence type="ECO:0000259" key="2">
    <source>
        <dbReference type="Pfam" id="PF07859"/>
    </source>
</evidence>
<feature type="domain" description="Alpha/beta hydrolase fold-3" evidence="2">
    <location>
        <begin position="128"/>
        <end position="358"/>
    </location>
</feature>
<sequence>MREDLRGLPEAYILTAEYDVLRDDSIMYAKRLEKAGVPVTWKHYPNGFHSMFSGTNGVFWLSVGRSKFMSNPFDTHKHQQLAREAIQSEQAGNLAESIPYTDTVLDGVPVRIFAVSKPEGRTDKRPAIVFYHGGGWVMGSPVGKGTECCGAFSRLPTGAQISVSRAARRLHSCYGLVPEAPERLHVDPTRIAVMGDSSGGNLAAAVAQRLTFDQTFDFTTPSYQRNGNYWVQLNKPLMTMMWSKYLGKDVGPAMKTNKHTSSAAKTSPLAHNSNRLAYEAPSTNFGDESIYNEIKEVLLDPDYAPLMREDLRGLPEAYILTAEYDILRDDGIMYAKRLEKAGVPVTLKDYLRGFHGMFGTGPVAR</sequence>
<dbReference type="RefSeq" id="XP_030828809.1">
    <property type="nucleotide sequence ID" value="XM_030972949.1"/>
</dbReference>
<dbReference type="Gene3D" id="3.40.50.1820">
    <property type="entry name" value="alpha/beta hydrolase"/>
    <property type="match status" value="2"/>
</dbReference>
<evidence type="ECO:0000256" key="1">
    <source>
        <dbReference type="ARBA" id="ARBA00022801"/>
    </source>
</evidence>
<protein>
    <recommendedName>
        <fullName evidence="2">Alpha/beta hydrolase fold-3 domain-containing protein</fullName>
    </recommendedName>
</protein>
<dbReference type="InParanoid" id="A0A7M7MZH2"/>
<dbReference type="InterPro" id="IPR029058">
    <property type="entry name" value="AB_hydrolase_fold"/>
</dbReference>
<evidence type="ECO:0000313" key="3">
    <source>
        <dbReference type="EnsemblMetazoa" id="XP_030828809"/>
    </source>
</evidence>
<dbReference type="Pfam" id="PF07859">
    <property type="entry name" value="Abhydrolase_3"/>
    <property type="match status" value="2"/>
</dbReference>
<dbReference type="OMA" id="MNANIVI"/>
<accession>A0A7M7MZH2</accession>